<feature type="transmembrane region" description="Helical" evidence="1">
    <location>
        <begin position="95"/>
        <end position="114"/>
    </location>
</feature>
<dbReference type="Proteomes" id="UP000578112">
    <property type="component" value="Unassembled WGS sequence"/>
</dbReference>
<dbReference type="SUPFAM" id="SSF89372">
    <property type="entry name" value="Fucose-specific lectin"/>
    <property type="match status" value="2"/>
</dbReference>
<feature type="domain" description="PLL-like beta propeller" evidence="2">
    <location>
        <begin position="35"/>
        <end position="283"/>
    </location>
</feature>
<dbReference type="InterPro" id="IPR058502">
    <property type="entry name" value="PLL-like_beta-prop"/>
</dbReference>
<keyword evidence="1" id="KW-1133">Transmembrane helix</keyword>
<keyword evidence="1" id="KW-0472">Membrane</keyword>
<accession>A0A7W7I1R0</accession>
<dbReference type="AlphaFoldDB" id="A0A7W7I1R0"/>
<organism evidence="3 4">
    <name type="scientific">Actinoplanes digitatis</name>
    <dbReference type="NCBI Taxonomy" id="1868"/>
    <lineage>
        <taxon>Bacteria</taxon>
        <taxon>Bacillati</taxon>
        <taxon>Actinomycetota</taxon>
        <taxon>Actinomycetes</taxon>
        <taxon>Micromonosporales</taxon>
        <taxon>Micromonosporaceae</taxon>
        <taxon>Actinoplanes</taxon>
    </lineage>
</organism>
<keyword evidence="4" id="KW-1185">Reference proteome</keyword>
<keyword evidence="1" id="KW-0812">Transmembrane</keyword>
<evidence type="ECO:0000313" key="3">
    <source>
        <dbReference type="EMBL" id="MBB4764641.1"/>
    </source>
</evidence>
<dbReference type="Gene3D" id="2.120.10.70">
    <property type="entry name" value="Fucose-specific lectin"/>
    <property type="match status" value="1"/>
</dbReference>
<feature type="transmembrane region" description="Helical" evidence="1">
    <location>
        <begin position="12"/>
        <end position="32"/>
    </location>
</feature>
<evidence type="ECO:0000313" key="4">
    <source>
        <dbReference type="Proteomes" id="UP000578112"/>
    </source>
</evidence>
<evidence type="ECO:0000256" key="1">
    <source>
        <dbReference type="SAM" id="Phobius"/>
    </source>
</evidence>
<reference evidence="3 4" key="1">
    <citation type="submission" date="2020-08" db="EMBL/GenBank/DDBJ databases">
        <title>Sequencing the genomes of 1000 actinobacteria strains.</title>
        <authorList>
            <person name="Klenk H.-P."/>
        </authorList>
    </citation>
    <scope>NUCLEOTIDE SEQUENCE [LARGE SCALE GENOMIC DNA]</scope>
    <source>
        <strain evidence="3 4">DSM 43149</strain>
    </source>
</reference>
<protein>
    <recommendedName>
        <fullName evidence="2">PLL-like beta propeller domain-containing protein</fullName>
    </recommendedName>
</protein>
<sequence length="336" mass="36178">MSAERPQATHALKRLLGVVLSGIMVIGGTVLITPAPAYAWGAWAEVPGGGLTVDAPAVVGDTAEVFVRGTDNRIYRNRRTGAGSWAGWCEVPGNGYTLSAPAAVLVPGGLFLFVRGTDNRVYFTQRTGIGCTPSDYVKWTPWKPIINNFSHAYSGLTYSAPSAVFESAGGQDRIHLFIRGLDDRVYQRHYVGAGWQGEWEASPSDGATLDSPAAALMADGRTIALTVRGTDNRIHRNMSDPGGFTWQGWGEMAGGGTTYQAPGVAYDSIGNFRTFVNGTDAYIYRHYGYYWYQEPAGRQSFSAPAAAFTRFGLCVFIHSPKSGVTIPVGGIFYSCQ</sequence>
<evidence type="ECO:0000259" key="2">
    <source>
        <dbReference type="Pfam" id="PF26607"/>
    </source>
</evidence>
<gene>
    <name evidence="3" type="ORF">BJ971_005197</name>
</gene>
<name>A0A7W7I1R0_9ACTN</name>
<proteinExistence type="predicted"/>
<dbReference type="RefSeq" id="WP_221478840.1">
    <property type="nucleotide sequence ID" value="NZ_BOMK01000003.1"/>
</dbReference>
<dbReference type="EMBL" id="JACHNH010000001">
    <property type="protein sequence ID" value="MBB4764641.1"/>
    <property type="molecule type" value="Genomic_DNA"/>
</dbReference>
<comment type="caution">
    <text evidence="3">The sequence shown here is derived from an EMBL/GenBank/DDBJ whole genome shotgun (WGS) entry which is preliminary data.</text>
</comment>
<dbReference type="Pfam" id="PF26607">
    <property type="entry name" value="DUF8189"/>
    <property type="match status" value="1"/>
</dbReference>